<feature type="modified residue" description="N6-(pyridoxal phosphate)lysine" evidence="6">
    <location>
        <position position="210"/>
    </location>
</feature>
<organism evidence="8 9">
    <name type="scientific">Rhizobium oryziradicis</name>
    <dbReference type="NCBI Taxonomy" id="1867956"/>
    <lineage>
        <taxon>Bacteria</taxon>
        <taxon>Pseudomonadati</taxon>
        <taxon>Pseudomonadota</taxon>
        <taxon>Alphaproteobacteria</taxon>
        <taxon>Hyphomicrobiales</taxon>
        <taxon>Rhizobiaceae</taxon>
        <taxon>Rhizobium/Agrobacterium group</taxon>
        <taxon>Rhizobium</taxon>
    </lineage>
</organism>
<keyword evidence="9" id="KW-1185">Reference proteome</keyword>
<sequence length="397" mass="43106">MSDEEKWLSEAGVNTRLCHVGHDPSSYHGFVNPPVVRASTVLFPQASAMETVTQKYTYGTRGTPTTDALCEAIDSLEGSAGTILLPSGLAAITVPFLAFLSPGDHALIVDSVYGPCRQFCDTMLKRLGVEVEYYDPLLGAGIEALMRPNTRLVHTESPGSNTFEMQDIRAISDVAHRHGAVVSMDNTWATPLYFRPLDFGVDISMHAATKYPAGHSDILMGTVSANAAHWPRLKEANGLMGLCGAPDDSYLVLRGLRTMGVRLAHHDRSARAVAEWLEQRDDVSSVLHPALPSFPGHDIWKRDFKGASGIFSFVLAADEPAQFKAKSHAFLDALRLFGLGWSWGGYECLAVPVNLNDRKIRKAPAEGPLIRLQIGLEDVADIIADLERGFAAAALVK</sequence>
<dbReference type="NCBIfam" id="TIGR01324">
    <property type="entry name" value="cysta_beta_ly_B"/>
    <property type="match status" value="1"/>
</dbReference>
<protein>
    <submittedName>
        <fullName evidence="8">Cystathionine beta-lyase</fullName>
    </submittedName>
</protein>
<proteinExistence type="inferred from homology"/>
<comment type="catalytic activity">
    <reaction evidence="5">
        <text>L,L-cystathionine + H2O = L-homocysteine + pyruvate + NH4(+)</text>
        <dbReference type="Rhea" id="RHEA:13965"/>
        <dbReference type="ChEBI" id="CHEBI:15361"/>
        <dbReference type="ChEBI" id="CHEBI:15377"/>
        <dbReference type="ChEBI" id="CHEBI:28938"/>
        <dbReference type="ChEBI" id="CHEBI:58161"/>
        <dbReference type="ChEBI" id="CHEBI:58199"/>
    </reaction>
</comment>
<evidence type="ECO:0000256" key="2">
    <source>
        <dbReference type="ARBA" id="ARBA00009077"/>
    </source>
</evidence>
<accession>A0A1Q8ZP50</accession>
<evidence type="ECO:0000313" key="9">
    <source>
        <dbReference type="Proteomes" id="UP000186894"/>
    </source>
</evidence>
<evidence type="ECO:0000313" key="8">
    <source>
        <dbReference type="EMBL" id="OLP43671.1"/>
    </source>
</evidence>
<dbReference type="SUPFAM" id="SSF53383">
    <property type="entry name" value="PLP-dependent transferases"/>
    <property type="match status" value="1"/>
</dbReference>
<dbReference type="GO" id="GO:0047804">
    <property type="term" value="F:cysteine-S-conjugate beta-lyase activity"/>
    <property type="evidence" value="ECO:0007669"/>
    <property type="project" value="InterPro"/>
</dbReference>
<dbReference type="InterPro" id="IPR015421">
    <property type="entry name" value="PyrdxlP-dep_Trfase_major"/>
</dbReference>
<dbReference type="PANTHER" id="PTHR43500">
    <property type="entry name" value="CYSTATHIONINE BETA-LYASE-RELATED"/>
    <property type="match status" value="1"/>
</dbReference>
<dbReference type="CDD" id="cd00614">
    <property type="entry name" value="CGS_like"/>
    <property type="match status" value="1"/>
</dbReference>
<reference evidence="8 9" key="1">
    <citation type="submission" date="2016-09" db="EMBL/GenBank/DDBJ databases">
        <title>Rhizobium oryziradicis sp. nov., isolated from the root of rice.</title>
        <authorList>
            <person name="Zhao J."/>
            <person name="Zhang X."/>
        </authorList>
    </citation>
    <scope>NUCLEOTIDE SEQUENCE [LARGE SCALE GENOMIC DNA]</scope>
    <source>
        <strain evidence="8 9">N19</strain>
    </source>
</reference>
<evidence type="ECO:0000256" key="1">
    <source>
        <dbReference type="ARBA" id="ARBA00001933"/>
    </source>
</evidence>
<comment type="cofactor">
    <cofactor evidence="1 7">
        <name>pyridoxal 5'-phosphate</name>
        <dbReference type="ChEBI" id="CHEBI:597326"/>
    </cofactor>
</comment>
<dbReference type="AlphaFoldDB" id="A0A1Q8ZP50"/>
<gene>
    <name evidence="8" type="ORF">BJF95_22795</name>
</gene>
<comment type="caution">
    <text evidence="8">The sequence shown here is derived from an EMBL/GenBank/DDBJ whole genome shotgun (WGS) entry which is preliminary data.</text>
</comment>
<dbReference type="Gene3D" id="3.90.1150.10">
    <property type="entry name" value="Aspartate Aminotransferase, domain 1"/>
    <property type="match status" value="1"/>
</dbReference>
<keyword evidence="4 8" id="KW-0456">Lyase</keyword>
<keyword evidence="3 6" id="KW-0663">Pyridoxal phosphate</keyword>
<comment type="similarity">
    <text evidence="2 7">Belongs to the trans-sulfuration enzymes family.</text>
</comment>
<dbReference type="Pfam" id="PF01053">
    <property type="entry name" value="Cys_Met_Meta_PP"/>
    <property type="match status" value="1"/>
</dbReference>
<evidence type="ECO:0000256" key="6">
    <source>
        <dbReference type="PIRSR" id="PIRSR001434-2"/>
    </source>
</evidence>
<evidence type="ECO:0000256" key="5">
    <source>
        <dbReference type="ARBA" id="ARBA00047517"/>
    </source>
</evidence>
<dbReference type="InterPro" id="IPR006233">
    <property type="entry name" value="Cys_b_lyase_bac"/>
</dbReference>
<dbReference type="RefSeq" id="WP_075640990.1">
    <property type="nucleotide sequence ID" value="NZ_MKIM01000028.1"/>
</dbReference>
<dbReference type="InterPro" id="IPR015424">
    <property type="entry name" value="PyrdxlP-dep_Trfase"/>
</dbReference>
<dbReference type="InterPro" id="IPR015422">
    <property type="entry name" value="PyrdxlP-dep_Trfase_small"/>
</dbReference>
<dbReference type="InterPro" id="IPR000277">
    <property type="entry name" value="Cys/Met-Metab_PyrdxlP-dep_enz"/>
</dbReference>
<dbReference type="PANTHER" id="PTHR43500:SF1">
    <property type="entry name" value="CYSTATHIONINE BETA-LYASE-RELATED"/>
    <property type="match status" value="1"/>
</dbReference>
<evidence type="ECO:0000256" key="3">
    <source>
        <dbReference type="ARBA" id="ARBA00022898"/>
    </source>
</evidence>
<evidence type="ECO:0000256" key="7">
    <source>
        <dbReference type="RuleBase" id="RU362118"/>
    </source>
</evidence>
<dbReference type="OrthoDB" id="9790858at2"/>
<evidence type="ECO:0000256" key="4">
    <source>
        <dbReference type="ARBA" id="ARBA00023239"/>
    </source>
</evidence>
<dbReference type="PIRSF" id="PIRSF001434">
    <property type="entry name" value="CGS"/>
    <property type="match status" value="1"/>
</dbReference>
<dbReference type="GO" id="GO:0019346">
    <property type="term" value="P:transsulfuration"/>
    <property type="evidence" value="ECO:0007669"/>
    <property type="project" value="InterPro"/>
</dbReference>
<dbReference type="FunFam" id="3.40.640.10:FF:000046">
    <property type="entry name" value="Cystathionine gamma-lyase"/>
    <property type="match status" value="1"/>
</dbReference>
<dbReference type="EMBL" id="MKIM01000028">
    <property type="protein sequence ID" value="OLP43671.1"/>
    <property type="molecule type" value="Genomic_DNA"/>
</dbReference>
<dbReference type="GO" id="GO:0019450">
    <property type="term" value="P:L-cysteine catabolic process to pyruvate"/>
    <property type="evidence" value="ECO:0007669"/>
    <property type="project" value="TreeGrafter"/>
</dbReference>
<dbReference type="GO" id="GO:0030170">
    <property type="term" value="F:pyridoxal phosphate binding"/>
    <property type="evidence" value="ECO:0007669"/>
    <property type="project" value="InterPro"/>
</dbReference>
<dbReference type="Proteomes" id="UP000186894">
    <property type="component" value="Unassembled WGS sequence"/>
</dbReference>
<name>A0A1Q8ZP50_9HYPH</name>
<dbReference type="NCBIfam" id="NF004626">
    <property type="entry name" value="PRK05967.1"/>
    <property type="match status" value="1"/>
</dbReference>
<dbReference type="STRING" id="1867956.BJF95_22795"/>
<dbReference type="Gene3D" id="3.40.640.10">
    <property type="entry name" value="Type I PLP-dependent aspartate aminotransferase-like (Major domain)"/>
    <property type="match status" value="1"/>
</dbReference>